<feature type="transmembrane region" description="Helical" evidence="1">
    <location>
        <begin position="285"/>
        <end position="304"/>
    </location>
</feature>
<comment type="caution">
    <text evidence="2">The sequence shown here is derived from an EMBL/GenBank/DDBJ whole genome shotgun (WGS) entry which is preliminary data.</text>
</comment>
<sequence>MKDYVFKIQKFELLLGAYILIALVFFALVGYTDVYNATEYSIFDLRIAADHHTYVNHFRDNRDNLLLYLALWPNFTGPFFVIWLIGDNLISIFIFNTFCFCLSVYIISKTKYFDINKYLILLAINPITFVSLFAVNKEMMALLATSLFTSTLIKPRWYLILFSLFVSFLARKEMTLLFIILYCNFYFFPKWNKYKVLQYCTYIFLISIASYYINENFSAINNYTIEIENTVENGTGGGTILILNNLQNTFGYYLVVLPKTFLNLYGSVLTRTSQMIFFTDVYNDIIVWGQSFLFLYAVPGAFYTQWKTKDKIGSKFFYAFVILCIIFSYIPIVQTRYFYCGYLLLIAVISIKRTSIAKN</sequence>
<reference evidence="2" key="1">
    <citation type="submission" date="2020-09" db="EMBL/GenBank/DDBJ databases">
        <authorList>
            <person name="Kim M.K."/>
        </authorList>
    </citation>
    <scope>NUCLEOTIDE SEQUENCE</scope>
    <source>
        <strain evidence="2">BT702</strain>
    </source>
</reference>
<accession>A0A926Y4R2</accession>
<keyword evidence="3" id="KW-1185">Reference proteome</keyword>
<feature type="transmembrane region" description="Helical" evidence="1">
    <location>
        <begin position="118"/>
        <end position="136"/>
    </location>
</feature>
<evidence type="ECO:0000313" key="2">
    <source>
        <dbReference type="EMBL" id="MBD2703595.1"/>
    </source>
</evidence>
<evidence type="ECO:0000256" key="1">
    <source>
        <dbReference type="SAM" id="Phobius"/>
    </source>
</evidence>
<keyword evidence="1" id="KW-1133">Transmembrane helix</keyword>
<proteinExistence type="predicted"/>
<gene>
    <name evidence="2" type="ORF">IC229_23325</name>
</gene>
<dbReference type="RefSeq" id="WP_190889443.1">
    <property type="nucleotide sequence ID" value="NZ_JACWZY010000023.1"/>
</dbReference>
<feature type="transmembrane region" description="Helical" evidence="1">
    <location>
        <begin position="12"/>
        <end position="31"/>
    </location>
</feature>
<feature type="transmembrane region" description="Helical" evidence="1">
    <location>
        <begin position="196"/>
        <end position="213"/>
    </location>
</feature>
<dbReference type="EMBL" id="JACWZY010000023">
    <property type="protein sequence ID" value="MBD2703595.1"/>
    <property type="molecule type" value="Genomic_DNA"/>
</dbReference>
<keyword evidence="1" id="KW-0812">Transmembrane</keyword>
<dbReference type="AlphaFoldDB" id="A0A926Y4R2"/>
<evidence type="ECO:0000313" key="3">
    <source>
        <dbReference type="Proteomes" id="UP000598820"/>
    </source>
</evidence>
<feature type="transmembrane region" description="Helical" evidence="1">
    <location>
        <begin position="156"/>
        <end position="184"/>
    </location>
</feature>
<feature type="transmembrane region" description="Helical" evidence="1">
    <location>
        <begin position="316"/>
        <end position="333"/>
    </location>
</feature>
<name>A0A926Y4R2_9BACT</name>
<dbReference type="Proteomes" id="UP000598820">
    <property type="component" value="Unassembled WGS sequence"/>
</dbReference>
<organism evidence="2 3">
    <name type="scientific">Spirosoma profusum</name>
    <dbReference type="NCBI Taxonomy" id="2771354"/>
    <lineage>
        <taxon>Bacteria</taxon>
        <taxon>Pseudomonadati</taxon>
        <taxon>Bacteroidota</taxon>
        <taxon>Cytophagia</taxon>
        <taxon>Cytophagales</taxon>
        <taxon>Cytophagaceae</taxon>
        <taxon>Spirosoma</taxon>
    </lineage>
</organism>
<protein>
    <submittedName>
        <fullName evidence="2">Uncharacterized protein</fullName>
    </submittedName>
</protein>
<keyword evidence="1" id="KW-0472">Membrane</keyword>
<feature type="transmembrane region" description="Helical" evidence="1">
    <location>
        <begin position="80"/>
        <end position="106"/>
    </location>
</feature>